<dbReference type="RefSeq" id="WP_253753545.1">
    <property type="nucleotide sequence ID" value="NZ_JAMZDZ010000001.1"/>
</dbReference>
<dbReference type="InterPro" id="IPR013022">
    <property type="entry name" value="Xyl_isomerase-like_TIM-brl"/>
</dbReference>
<dbReference type="SUPFAM" id="SSF51658">
    <property type="entry name" value="Xylose isomerase-like"/>
    <property type="match status" value="1"/>
</dbReference>
<feature type="domain" description="Xylose isomerase-like TIM barrel" evidence="1">
    <location>
        <begin position="74"/>
        <end position="211"/>
    </location>
</feature>
<name>A0ABV8LMP0_9ACTN</name>
<accession>A0ABV8LMP0</accession>
<proteinExistence type="predicted"/>
<protein>
    <submittedName>
        <fullName evidence="2">Sugar phosphate isomerase/epimerase family protein</fullName>
    </submittedName>
</protein>
<gene>
    <name evidence="2" type="ORF">ACFOZ4_16830</name>
</gene>
<dbReference type="Pfam" id="PF01261">
    <property type="entry name" value="AP_endonuc_2"/>
    <property type="match status" value="1"/>
</dbReference>
<keyword evidence="3" id="KW-1185">Reference proteome</keyword>
<evidence type="ECO:0000313" key="2">
    <source>
        <dbReference type="EMBL" id="MFC4132272.1"/>
    </source>
</evidence>
<keyword evidence="2" id="KW-0413">Isomerase</keyword>
<organism evidence="2 3">
    <name type="scientific">Hamadaea flava</name>
    <dbReference type="NCBI Taxonomy" id="1742688"/>
    <lineage>
        <taxon>Bacteria</taxon>
        <taxon>Bacillati</taxon>
        <taxon>Actinomycetota</taxon>
        <taxon>Actinomycetes</taxon>
        <taxon>Micromonosporales</taxon>
        <taxon>Micromonosporaceae</taxon>
        <taxon>Hamadaea</taxon>
    </lineage>
</organism>
<evidence type="ECO:0000313" key="3">
    <source>
        <dbReference type="Proteomes" id="UP001595816"/>
    </source>
</evidence>
<evidence type="ECO:0000259" key="1">
    <source>
        <dbReference type="Pfam" id="PF01261"/>
    </source>
</evidence>
<dbReference type="PANTHER" id="PTHR12110:SF41">
    <property type="entry name" value="INOSOSE DEHYDRATASE"/>
    <property type="match status" value="1"/>
</dbReference>
<dbReference type="PANTHER" id="PTHR12110">
    <property type="entry name" value="HYDROXYPYRUVATE ISOMERASE"/>
    <property type="match status" value="1"/>
</dbReference>
<dbReference type="InterPro" id="IPR050312">
    <property type="entry name" value="IolE/XylAMocC-like"/>
</dbReference>
<dbReference type="Gene3D" id="3.20.20.150">
    <property type="entry name" value="Divalent-metal-dependent TIM barrel enzymes"/>
    <property type="match status" value="1"/>
</dbReference>
<reference evidence="3" key="1">
    <citation type="journal article" date="2019" name="Int. J. Syst. Evol. Microbiol.">
        <title>The Global Catalogue of Microorganisms (GCM) 10K type strain sequencing project: providing services to taxonomists for standard genome sequencing and annotation.</title>
        <authorList>
            <consortium name="The Broad Institute Genomics Platform"/>
            <consortium name="The Broad Institute Genome Sequencing Center for Infectious Disease"/>
            <person name="Wu L."/>
            <person name="Ma J."/>
        </authorList>
    </citation>
    <scope>NUCLEOTIDE SEQUENCE [LARGE SCALE GENOMIC DNA]</scope>
    <source>
        <strain evidence="3">CGMCC 4.7289</strain>
    </source>
</reference>
<dbReference type="InterPro" id="IPR036237">
    <property type="entry name" value="Xyl_isomerase-like_sf"/>
</dbReference>
<dbReference type="Proteomes" id="UP001595816">
    <property type="component" value="Unassembled WGS sequence"/>
</dbReference>
<dbReference type="GO" id="GO:0016853">
    <property type="term" value="F:isomerase activity"/>
    <property type="evidence" value="ECO:0007669"/>
    <property type="project" value="UniProtKB-KW"/>
</dbReference>
<dbReference type="EMBL" id="JBHSAY010000009">
    <property type="protein sequence ID" value="MFC4132272.1"/>
    <property type="molecule type" value="Genomic_DNA"/>
</dbReference>
<sequence>MSALSVQLYSVRDSLRKDPAATLERLAAAGFDEVEPFDLVEWAPRLEEPLRTTGLRARTGHASLLTAPDLPVIFDAAARLGITTVIEPTVRDGWQDLRGVATIADSLNHCAERASSHGLTIGYHNHWWEFTRLAGTTALEQLAGMLHPPVVLELDVYWAAVGGADVTTLATGLAGQIRHLHVKDGPIEQDPASQVPAGTGRVDLAGVLAAVPGATRVLEFDAYAGDVFAALAEGAAWVRTQTEPPADAQTEEA</sequence>
<comment type="caution">
    <text evidence="2">The sequence shown here is derived from an EMBL/GenBank/DDBJ whole genome shotgun (WGS) entry which is preliminary data.</text>
</comment>